<accession>A0A6L5Z1P9</accession>
<comment type="caution">
    <text evidence="2">The sequence shown here is derived from an EMBL/GenBank/DDBJ whole genome shotgun (WGS) entry which is preliminary data.</text>
</comment>
<name>A0A6L5Z1P9_9RHOB</name>
<dbReference type="SUPFAM" id="SSF52821">
    <property type="entry name" value="Rhodanese/Cell cycle control phosphatase"/>
    <property type="match status" value="1"/>
</dbReference>
<keyword evidence="3" id="KW-1185">Reference proteome</keyword>
<gene>
    <name evidence="2" type="ORF">GE300_12750</name>
</gene>
<protein>
    <submittedName>
        <fullName evidence="2">Rhodanese-like domain-containing protein</fullName>
    </submittedName>
</protein>
<organism evidence="2 3">
    <name type="scientific">Halovulum marinum</name>
    <dbReference type="NCBI Taxonomy" id="2662447"/>
    <lineage>
        <taxon>Bacteria</taxon>
        <taxon>Pseudomonadati</taxon>
        <taxon>Pseudomonadota</taxon>
        <taxon>Alphaproteobacteria</taxon>
        <taxon>Rhodobacterales</taxon>
        <taxon>Paracoccaceae</taxon>
        <taxon>Halovulum</taxon>
    </lineage>
</organism>
<feature type="domain" description="Rhodanese" evidence="1">
    <location>
        <begin position="23"/>
        <end position="135"/>
    </location>
</feature>
<evidence type="ECO:0000313" key="3">
    <source>
        <dbReference type="Proteomes" id="UP000474957"/>
    </source>
</evidence>
<dbReference type="Gene3D" id="3.40.250.10">
    <property type="entry name" value="Rhodanese-like domain"/>
    <property type="match status" value="1"/>
</dbReference>
<dbReference type="InterPro" id="IPR036873">
    <property type="entry name" value="Rhodanese-like_dom_sf"/>
</dbReference>
<evidence type="ECO:0000259" key="1">
    <source>
        <dbReference type="PROSITE" id="PS50206"/>
    </source>
</evidence>
<dbReference type="InterPro" id="IPR001763">
    <property type="entry name" value="Rhodanese-like_dom"/>
</dbReference>
<evidence type="ECO:0000313" key="2">
    <source>
        <dbReference type="EMBL" id="MSU90477.1"/>
    </source>
</evidence>
<dbReference type="AlphaFoldDB" id="A0A6L5Z1P9"/>
<dbReference type="PROSITE" id="PS50206">
    <property type="entry name" value="RHODANESE_3"/>
    <property type="match status" value="1"/>
</dbReference>
<dbReference type="EMBL" id="WIND01000009">
    <property type="protein sequence ID" value="MSU90477.1"/>
    <property type="molecule type" value="Genomic_DNA"/>
</dbReference>
<dbReference type="RefSeq" id="WP_154446964.1">
    <property type="nucleotide sequence ID" value="NZ_WIND01000009.1"/>
</dbReference>
<reference evidence="2 3" key="1">
    <citation type="submission" date="2019-10" db="EMBL/GenBank/DDBJ databases">
        <title>Cognatihalovulum marinum gen. nov. sp. nov., a new member of the family Rhodobacteraceae isolated from deep seawater of the Northwest Indian Ocean.</title>
        <authorList>
            <person name="Ruan C."/>
            <person name="Wang J."/>
            <person name="Zheng X."/>
            <person name="Song L."/>
            <person name="Zhu Y."/>
            <person name="Huang Y."/>
            <person name="Lu Z."/>
            <person name="Du W."/>
            <person name="Huang L."/>
            <person name="Dai X."/>
        </authorList>
    </citation>
    <scope>NUCLEOTIDE SEQUENCE [LARGE SCALE GENOMIC DNA]</scope>
    <source>
        <strain evidence="2 3">2CG4</strain>
    </source>
</reference>
<dbReference type="Proteomes" id="UP000474957">
    <property type="component" value="Unassembled WGS sequence"/>
</dbReference>
<proteinExistence type="predicted"/>
<sequence length="149" mass="16459">MSDSPGMAVDVMSPDEVWTALETDGTAQLVDVRTRPEWSFVGVPDLSALGRQVVLAEWRRFPDMQVAPDFAESILDTLGDPPPSQIFFICRSGARSLDAARDVAAVCRQRELPIRCVNVAEGFEGDLDQNRHRGAMNGWKARGLAWQQS</sequence>